<dbReference type="EMBL" id="LGRX02015691">
    <property type="protein sequence ID" value="KAK3263127.1"/>
    <property type="molecule type" value="Genomic_DNA"/>
</dbReference>
<dbReference type="SUPFAM" id="SSF46565">
    <property type="entry name" value="Chaperone J-domain"/>
    <property type="match status" value="1"/>
</dbReference>
<organism evidence="3 4">
    <name type="scientific">Cymbomonas tetramitiformis</name>
    <dbReference type="NCBI Taxonomy" id="36881"/>
    <lineage>
        <taxon>Eukaryota</taxon>
        <taxon>Viridiplantae</taxon>
        <taxon>Chlorophyta</taxon>
        <taxon>Pyramimonadophyceae</taxon>
        <taxon>Pyramimonadales</taxon>
        <taxon>Pyramimonadaceae</taxon>
        <taxon>Cymbomonas</taxon>
    </lineage>
</organism>
<comment type="caution">
    <text evidence="3">The sequence shown here is derived from an EMBL/GenBank/DDBJ whole genome shotgun (WGS) entry which is preliminary data.</text>
</comment>
<protein>
    <recommendedName>
        <fullName evidence="2">J domain-containing protein</fullName>
    </recommendedName>
</protein>
<sequence>MSRATKEKCVSRILAAQDSKDWIAVLDLARPVLEKGIVVWNVPDSEIVRQFRKLSLHCHPDKNPTPQADLAWKALTQAQELLSDISKRADLLEGYRESLYEEQTRARQSWSKDKRAHYARSDYSSLAARMRSDPLQVQVVVGKSGGTRKDAEGGTQTPRSNPKVATPRGNRQEYVPPEDRSRASRPLSARRASAAGTRSNSGAGGRYSSHMPARPAKPARADPSSDQEQMHPNTQRSSARKAAPKTIKAEPARAPKDGTREPRSSSGPDRAELDGNGDHSRLREECSLGALERRGTTQRAQGSKIKKKENPAETLKEWIDERNKKQAERVAREQRKLHEQSKALDELHRATRDRLVTQRKLEARVYASRQGQA</sequence>
<reference evidence="3 4" key="1">
    <citation type="journal article" date="2015" name="Genome Biol. Evol.">
        <title>Comparative Genomics of a Bacterivorous Green Alga Reveals Evolutionary Causalities and Consequences of Phago-Mixotrophic Mode of Nutrition.</title>
        <authorList>
            <person name="Burns J.A."/>
            <person name="Paasch A."/>
            <person name="Narechania A."/>
            <person name="Kim E."/>
        </authorList>
    </citation>
    <scope>NUCLEOTIDE SEQUENCE [LARGE SCALE GENOMIC DNA]</scope>
    <source>
        <strain evidence="3 4">PLY_AMNH</strain>
    </source>
</reference>
<proteinExistence type="predicted"/>
<feature type="compositionally biased region" description="Basic and acidic residues" evidence="1">
    <location>
        <begin position="247"/>
        <end position="295"/>
    </location>
</feature>
<feature type="region of interest" description="Disordered" evidence="1">
    <location>
        <begin position="142"/>
        <end position="311"/>
    </location>
</feature>
<accession>A0AAE0FNY8</accession>
<dbReference type="Gene3D" id="1.10.287.110">
    <property type="entry name" value="DnaJ domain"/>
    <property type="match status" value="1"/>
</dbReference>
<feature type="compositionally biased region" description="Low complexity" evidence="1">
    <location>
        <begin position="184"/>
        <end position="201"/>
    </location>
</feature>
<dbReference type="SMART" id="SM00271">
    <property type="entry name" value="DnaJ"/>
    <property type="match status" value="1"/>
</dbReference>
<name>A0AAE0FNY8_9CHLO</name>
<dbReference type="Proteomes" id="UP001190700">
    <property type="component" value="Unassembled WGS sequence"/>
</dbReference>
<feature type="compositionally biased region" description="Low complexity" evidence="1">
    <location>
        <begin position="212"/>
        <end position="226"/>
    </location>
</feature>
<feature type="domain" description="J" evidence="2">
    <location>
        <begin position="21"/>
        <end position="104"/>
    </location>
</feature>
<dbReference type="Pfam" id="PF00226">
    <property type="entry name" value="DnaJ"/>
    <property type="match status" value="1"/>
</dbReference>
<dbReference type="InterPro" id="IPR001623">
    <property type="entry name" value="DnaJ_domain"/>
</dbReference>
<evidence type="ECO:0000313" key="3">
    <source>
        <dbReference type="EMBL" id="KAK3263127.1"/>
    </source>
</evidence>
<gene>
    <name evidence="3" type="ORF">CYMTET_28050</name>
</gene>
<evidence type="ECO:0000256" key="1">
    <source>
        <dbReference type="SAM" id="MobiDB-lite"/>
    </source>
</evidence>
<keyword evidence="4" id="KW-1185">Reference proteome</keyword>
<dbReference type="AlphaFoldDB" id="A0AAE0FNY8"/>
<evidence type="ECO:0000259" key="2">
    <source>
        <dbReference type="PROSITE" id="PS50076"/>
    </source>
</evidence>
<evidence type="ECO:0000313" key="4">
    <source>
        <dbReference type="Proteomes" id="UP001190700"/>
    </source>
</evidence>
<dbReference type="CDD" id="cd06257">
    <property type="entry name" value="DnaJ"/>
    <property type="match status" value="1"/>
</dbReference>
<dbReference type="PROSITE" id="PS50076">
    <property type="entry name" value="DNAJ_2"/>
    <property type="match status" value="1"/>
</dbReference>
<dbReference type="InterPro" id="IPR036869">
    <property type="entry name" value="J_dom_sf"/>
</dbReference>